<evidence type="ECO:0000256" key="9">
    <source>
        <dbReference type="ARBA" id="ARBA00025772"/>
    </source>
</evidence>
<dbReference type="AlphaFoldDB" id="A0A1F6TDW9"/>
<dbReference type="Gene3D" id="3.55.40.10">
    <property type="entry name" value="minor pseudopilin epsh domain"/>
    <property type="match status" value="1"/>
</dbReference>
<dbReference type="GO" id="GO:0005886">
    <property type="term" value="C:plasma membrane"/>
    <property type="evidence" value="ECO:0007669"/>
    <property type="project" value="UniProtKB-SubCell"/>
</dbReference>
<evidence type="ECO:0000259" key="12">
    <source>
        <dbReference type="Pfam" id="PF12019"/>
    </source>
</evidence>
<evidence type="ECO:0000313" key="14">
    <source>
        <dbReference type="Proteomes" id="UP000177925"/>
    </source>
</evidence>
<comment type="similarity">
    <text evidence="9">Belongs to the GSP H family.</text>
</comment>
<keyword evidence="8 11" id="KW-0472">Membrane</keyword>
<keyword evidence="7 11" id="KW-1133">Transmembrane helix</keyword>
<keyword evidence="3" id="KW-1003">Cell membrane</keyword>
<comment type="subcellular location">
    <subcellularLocation>
        <location evidence="1">Cell inner membrane</location>
        <topology evidence="1">Single-pass membrane protein</topology>
    </subcellularLocation>
</comment>
<keyword evidence="5" id="KW-0997">Cell inner membrane</keyword>
<evidence type="ECO:0000256" key="8">
    <source>
        <dbReference type="ARBA" id="ARBA00023136"/>
    </source>
</evidence>
<dbReference type="GO" id="GO:0015628">
    <property type="term" value="P:protein secretion by the type II secretion system"/>
    <property type="evidence" value="ECO:0007669"/>
    <property type="project" value="InterPro"/>
</dbReference>
<keyword evidence="4" id="KW-0488">Methylation</keyword>
<evidence type="ECO:0000256" key="3">
    <source>
        <dbReference type="ARBA" id="ARBA00022475"/>
    </source>
</evidence>
<protein>
    <recommendedName>
        <fullName evidence="2">Type II secretion system protein H</fullName>
    </recommendedName>
    <alternativeName>
        <fullName evidence="10">General secretion pathway protein H</fullName>
    </alternativeName>
</protein>
<sequence length="244" mass="26164">MSVAVMTMHNNEWENGLNPLFFVRPKIPFVGLITPSVLPFVGLNRPFIRTQGFLRYSGFTLTELVIALAIAAILLALAAPNMSSFIRNNRITTETNTLIAHINLARSEATKRNVVVALCRKNPDPAKQSPPECGGGTANDWSSGWLVYATTLTTADADFNSATDTLLKDEPTITNGVTVTSNVAGNLRIGYLPNGQLTIAGTFRYSVCDDRNEAYGKNLEILGTGRPSLAKTGADGTATECTPG</sequence>
<evidence type="ECO:0000256" key="4">
    <source>
        <dbReference type="ARBA" id="ARBA00022481"/>
    </source>
</evidence>
<evidence type="ECO:0000256" key="10">
    <source>
        <dbReference type="ARBA" id="ARBA00030775"/>
    </source>
</evidence>
<dbReference type="InterPro" id="IPR012902">
    <property type="entry name" value="N_methyl_site"/>
</dbReference>
<feature type="domain" description="General secretion pathway GspH" evidence="12">
    <location>
        <begin position="94"/>
        <end position="225"/>
    </location>
</feature>
<dbReference type="Pfam" id="PF12019">
    <property type="entry name" value="GspH"/>
    <property type="match status" value="1"/>
</dbReference>
<evidence type="ECO:0000256" key="7">
    <source>
        <dbReference type="ARBA" id="ARBA00022989"/>
    </source>
</evidence>
<dbReference type="SUPFAM" id="SSF54523">
    <property type="entry name" value="Pili subunits"/>
    <property type="match status" value="1"/>
</dbReference>
<keyword evidence="6 11" id="KW-0812">Transmembrane</keyword>
<comment type="caution">
    <text evidence="13">The sequence shown here is derived from an EMBL/GenBank/DDBJ whole genome shotgun (WGS) entry which is preliminary data.</text>
</comment>
<dbReference type="Proteomes" id="UP000177925">
    <property type="component" value="Unassembled WGS sequence"/>
</dbReference>
<name>A0A1F6TDW9_9PROT</name>
<dbReference type="NCBIfam" id="TIGR02532">
    <property type="entry name" value="IV_pilin_GFxxxE"/>
    <property type="match status" value="1"/>
</dbReference>
<dbReference type="Pfam" id="PF07963">
    <property type="entry name" value="N_methyl"/>
    <property type="match status" value="1"/>
</dbReference>
<feature type="transmembrane region" description="Helical" evidence="11">
    <location>
        <begin position="27"/>
        <end position="44"/>
    </location>
</feature>
<reference evidence="13 14" key="1">
    <citation type="journal article" date="2016" name="Nat. Commun.">
        <title>Thousands of microbial genomes shed light on interconnected biogeochemical processes in an aquifer system.</title>
        <authorList>
            <person name="Anantharaman K."/>
            <person name="Brown C.T."/>
            <person name="Hug L.A."/>
            <person name="Sharon I."/>
            <person name="Castelle C.J."/>
            <person name="Probst A.J."/>
            <person name="Thomas B.C."/>
            <person name="Singh A."/>
            <person name="Wilkins M.J."/>
            <person name="Karaoz U."/>
            <person name="Brodie E.L."/>
            <person name="Williams K.H."/>
            <person name="Hubbard S.S."/>
            <person name="Banfield J.F."/>
        </authorList>
    </citation>
    <scope>NUCLEOTIDE SEQUENCE [LARGE SCALE GENOMIC DNA]</scope>
</reference>
<accession>A0A1F6TDW9</accession>
<dbReference type="InterPro" id="IPR022346">
    <property type="entry name" value="T2SS_GspH"/>
</dbReference>
<dbReference type="EMBL" id="MFSS01000060">
    <property type="protein sequence ID" value="OGI43328.1"/>
    <property type="molecule type" value="Genomic_DNA"/>
</dbReference>
<organism evidence="13 14">
    <name type="scientific">Candidatus Muproteobacteria bacterium RBG_16_64_11</name>
    <dbReference type="NCBI Taxonomy" id="1817758"/>
    <lineage>
        <taxon>Bacteria</taxon>
        <taxon>Pseudomonadati</taxon>
        <taxon>Pseudomonadota</taxon>
        <taxon>Candidatus Muproteobacteria</taxon>
    </lineage>
</organism>
<feature type="transmembrane region" description="Helical" evidence="11">
    <location>
        <begin position="56"/>
        <end position="79"/>
    </location>
</feature>
<evidence type="ECO:0000256" key="5">
    <source>
        <dbReference type="ARBA" id="ARBA00022519"/>
    </source>
</evidence>
<dbReference type="InterPro" id="IPR045584">
    <property type="entry name" value="Pilin-like"/>
</dbReference>
<gene>
    <name evidence="13" type="ORF">A2150_06705</name>
</gene>
<dbReference type="STRING" id="1817758.A2150_06705"/>
<dbReference type="GO" id="GO:0015627">
    <property type="term" value="C:type II protein secretion system complex"/>
    <property type="evidence" value="ECO:0007669"/>
    <property type="project" value="InterPro"/>
</dbReference>
<evidence type="ECO:0000313" key="13">
    <source>
        <dbReference type="EMBL" id="OGI43328.1"/>
    </source>
</evidence>
<evidence type="ECO:0000256" key="11">
    <source>
        <dbReference type="SAM" id="Phobius"/>
    </source>
</evidence>
<evidence type="ECO:0000256" key="6">
    <source>
        <dbReference type="ARBA" id="ARBA00022692"/>
    </source>
</evidence>
<evidence type="ECO:0000256" key="1">
    <source>
        <dbReference type="ARBA" id="ARBA00004377"/>
    </source>
</evidence>
<proteinExistence type="inferred from homology"/>
<evidence type="ECO:0000256" key="2">
    <source>
        <dbReference type="ARBA" id="ARBA00021549"/>
    </source>
</evidence>